<protein>
    <submittedName>
        <fullName evidence="1">Uncharacterized protein</fullName>
    </submittedName>
</protein>
<dbReference type="OrthoDB" id="10273618at2759"/>
<name>A0A8J9UVA7_9NEOP</name>
<accession>A0A8J9UVA7</accession>
<proteinExistence type="predicted"/>
<organism evidence="1 2">
    <name type="scientific">Brenthis ino</name>
    <name type="common">lesser marbled fritillary</name>
    <dbReference type="NCBI Taxonomy" id="405034"/>
    <lineage>
        <taxon>Eukaryota</taxon>
        <taxon>Metazoa</taxon>
        <taxon>Ecdysozoa</taxon>
        <taxon>Arthropoda</taxon>
        <taxon>Hexapoda</taxon>
        <taxon>Insecta</taxon>
        <taxon>Pterygota</taxon>
        <taxon>Neoptera</taxon>
        <taxon>Endopterygota</taxon>
        <taxon>Lepidoptera</taxon>
        <taxon>Glossata</taxon>
        <taxon>Ditrysia</taxon>
        <taxon>Papilionoidea</taxon>
        <taxon>Nymphalidae</taxon>
        <taxon>Heliconiinae</taxon>
        <taxon>Argynnini</taxon>
        <taxon>Brenthis</taxon>
    </lineage>
</organism>
<keyword evidence="2" id="KW-1185">Reference proteome</keyword>
<feature type="non-terminal residue" evidence="1">
    <location>
        <position position="84"/>
    </location>
</feature>
<dbReference type="AlphaFoldDB" id="A0A8J9UVA7"/>
<dbReference type="Proteomes" id="UP000838878">
    <property type="component" value="Chromosome 6"/>
</dbReference>
<dbReference type="EMBL" id="OV170226">
    <property type="protein sequence ID" value="CAH0727101.1"/>
    <property type="molecule type" value="Genomic_DNA"/>
</dbReference>
<reference evidence="1" key="1">
    <citation type="submission" date="2021-12" db="EMBL/GenBank/DDBJ databases">
        <authorList>
            <person name="Martin H S."/>
        </authorList>
    </citation>
    <scope>NUCLEOTIDE SEQUENCE</scope>
</reference>
<evidence type="ECO:0000313" key="2">
    <source>
        <dbReference type="Proteomes" id="UP000838878"/>
    </source>
</evidence>
<sequence>MQVSGYIVFSIVCGLVREGLQANACTTFHNLVGVCTSREYCAVENREELLNNPNASKGECSHIEVCCPEDKVTSEPFEYANDDY</sequence>
<gene>
    <name evidence="1" type="ORF">BINO364_LOCUS12487</name>
</gene>
<evidence type="ECO:0000313" key="1">
    <source>
        <dbReference type="EMBL" id="CAH0727101.1"/>
    </source>
</evidence>